<dbReference type="PROSITE" id="PS52029">
    <property type="entry name" value="LD_TPASE"/>
    <property type="match status" value="1"/>
</dbReference>
<dbReference type="InterPro" id="IPR038063">
    <property type="entry name" value="Transpep_catalytic_dom"/>
</dbReference>
<dbReference type="EMBL" id="BOOA01000147">
    <property type="protein sequence ID" value="GIH29674.1"/>
    <property type="molecule type" value="Genomic_DNA"/>
</dbReference>
<evidence type="ECO:0000259" key="8">
    <source>
        <dbReference type="PROSITE" id="PS52029"/>
    </source>
</evidence>
<name>A0A919UQD2_9ACTN</name>
<evidence type="ECO:0000256" key="5">
    <source>
        <dbReference type="ARBA" id="ARBA00023315"/>
    </source>
</evidence>
<evidence type="ECO:0000256" key="2">
    <source>
        <dbReference type="ARBA" id="ARBA00022679"/>
    </source>
</evidence>
<evidence type="ECO:0000256" key="3">
    <source>
        <dbReference type="ARBA" id="ARBA00022960"/>
    </source>
</evidence>
<dbReference type="PANTHER" id="PTHR30582">
    <property type="entry name" value="L,D-TRANSPEPTIDASE"/>
    <property type="match status" value="1"/>
</dbReference>
<dbReference type="Gene3D" id="2.40.440.10">
    <property type="entry name" value="L,D-transpeptidase catalytic domain-like"/>
    <property type="match status" value="1"/>
</dbReference>
<keyword evidence="3 7" id="KW-0133">Cell shape</keyword>
<evidence type="ECO:0000256" key="6">
    <source>
        <dbReference type="ARBA" id="ARBA00023316"/>
    </source>
</evidence>
<feature type="domain" description="L,D-TPase catalytic" evidence="8">
    <location>
        <begin position="220"/>
        <end position="345"/>
    </location>
</feature>
<evidence type="ECO:0000313" key="9">
    <source>
        <dbReference type="EMBL" id="GIH29674.1"/>
    </source>
</evidence>
<keyword evidence="4 7" id="KW-0573">Peptidoglycan synthesis</keyword>
<keyword evidence="2" id="KW-0808">Transferase</keyword>
<dbReference type="InterPro" id="IPR041280">
    <property type="entry name" value="Big_10"/>
</dbReference>
<dbReference type="InterPro" id="IPR005490">
    <property type="entry name" value="LD_TPept_cat_dom"/>
</dbReference>
<dbReference type="SUPFAM" id="SSF141523">
    <property type="entry name" value="L,D-transpeptidase catalytic domain-like"/>
    <property type="match status" value="1"/>
</dbReference>
<evidence type="ECO:0000313" key="10">
    <source>
        <dbReference type="Proteomes" id="UP000640052"/>
    </source>
</evidence>
<evidence type="ECO:0000256" key="4">
    <source>
        <dbReference type="ARBA" id="ARBA00022984"/>
    </source>
</evidence>
<reference evidence="9" key="1">
    <citation type="submission" date="2021-01" db="EMBL/GenBank/DDBJ databases">
        <title>Whole genome shotgun sequence of Acrocarpospora phusangensis NBRC 108782.</title>
        <authorList>
            <person name="Komaki H."/>
            <person name="Tamura T."/>
        </authorList>
    </citation>
    <scope>NUCLEOTIDE SEQUENCE</scope>
    <source>
        <strain evidence="9">NBRC 108782</strain>
    </source>
</reference>
<comment type="pathway">
    <text evidence="1 7">Cell wall biogenesis; peptidoglycan biosynthesis.</text>
</comment>
<dbReference type="Gene3D" id="2.60.40.3780">
    <property type="match status" value="1"/>
</dbReference>
<dbReference type="CDD" id="cd16913">
    <property type="entry name" value="YkuD_like"/>
    <property type="match status" value="1"/>
</dbReference>
<dbReference type="GO" id="GO:0005576">
    <property type="term" value="C:extracellular region"/>
    <property type="evidence" value="ECO:0007669"/>
    <property type="project" value="TreeGrafter"/>
</dbReference>
<dbReference type="GO" id="GO:0016746">
    <property type="term" value="F:acyltransferase activity"/>
    <property type="evidence" value="ECO:0007669"/>
    <property type="project" value="UniProtKB-KW"/>
</dbReference>
<dbReference type="Pfam" id="PF17964">
    <property type="entry name" value="Big_10"/>
    <property type="match status" value="1"/>
</dbReference>
<feature type="active site" description="Nucleophile" evidence="7">
    <location>
        <position position="321"/>
    </location>
</feature>
<evidence type="ECO:0000256" key="1">
    <source>
        <dbReference type="ARBA" id="ARBA00004752"/>
    </source>
</evidence>
<dbReference type="Pfam" id="PF03734">
    <property type="entry name" value="YkuD"/>
    <property type="match status" value="1"/>
</dbReference>
<protein>
    <recommendedName>
        <fullName evidence="8">L,D-TPase catalytic domain-containing protein</fullName>
    </recommendedName>
</protein>
<evidence type="ECO:0000256" key="7">
    <source>
        <dbReference type="PROSITE-ProRule" id="PRU01373"/>
    </source>
</evidence>
<dbReference type="CDD" id="cd13432">
    <property type="entry name" value="LDT_IgD_like_2"/>
    <property type="match status" value="1"/>
</dbReference>
<organism evidence="9 10">
    <name type="scientific">Acrocarpospora phusangensis</name>
    <dbReference type="NCBI Taxonomy" id="1070424"/>
    <lineage>
        <taxon>Bacteria</taxon>
        <taxon>Bacillati</taxon>
        <taxon>Actinomycetota</taxon>
        <taxon>Actinomycetes</taxon>
        <taxon>Streptosporangiales</taxon>
        <taxon>Streptosporangiaceae</taxon>
        <taxon>Acrocarpospora</taxon>
    </lineage>
</organism>
<dbReference type="Proteomes" id="UP000640052">
    <property type="component" value="Unassembled WGS sequence"/>
</dbReference>
<dbReference type="GO" id="GO:0071555">
    <property type="term" value="P:cell wall organization"/>
    <property type="evidence" value="ECO:0007669"/>
    <property type="project" value="UniProtKB-UniRule"/>
</dbReference>
<accession>A0A919UQD2</accession>
<sequence length="393" mass="42369">MTLFAVAVLGCGCTSVTTDARPRIPAPAVTISPSPGEFRARPDQGLVVQVRDGTLAAVTAFAEGKRIPGEFDDSRTNWRSTWTLPPGVEHVVNVTATGDAGPVREAARFRTLPTSGSAGDVAISPLPGQVTGVGMPIVVTFATPVTDRAAVERALEVKAAKPVEGAWRWFGPSQVVYRTRRFWPARQKIVLIAHLAGVRIAPGVYGSADRTVPFTVSRKQISTVDTLAHRMVVRRGDEVVRSIPVSAGRGTSWEYTTTSGVHLVIDKGNPVRMVSPGRVQGEPGYYDKLISYAVRISDSGEYVHAFNNISAQGRQNVSHGCVNVSPADAAWFYAHSLPGDPVLITGTNRELEPENGWGFWQLSWSQWRAGSALHATKPVNSLITPRLSRVSDM</sequence>
<dbReference type="AlphaFoldDB" id="A0A919UQD2"/>
<dbReference type="InterPro" id="IPR050979">
    <property type="entry name" value="LD-transpeptidase"/>
</dbReference>
<dbReference type="PANTHER" id="PTHR30582:SF2">
    <property type="entry name" value="L,D-TRANSPEPTIDASE YCIB-RELATED"/>
    <property type="match status" value="1"/>
</dbReference>
<dbReference type="Gene3D" id="2.60.40.3710">
    <property type="match status" value="1"/>
</dbReference>
<comment type="caution">
    <text evidence="9">The sequence shown here is derived from an EMBL/GenBank/DDBJ whole genome shotgun (WGS) entry which is preliminary data.</text>
</comment>
<dbReference type="GO" id="GO:0071972">
    <property type="term" value="F:peptidoglycan L,D-transpeptidase activity"/>
    <property type="evidence" value="ECO:0007669"/>
    <property type="project" value="TreeGrafter"/>
</dbReference>
<keyword evidence="5" id="KW-0012">Acyltransferase</keyword>
<keyword evidence="10" id="KW-1185">Reference proteome</keyword>
<proteinExistence type="predicted"/>
<dbReference type="GO" id="GO:0018104">
    <property type="term" value="P:peptidoglycan-protein cross-linking"/>
    <property type="evidence" value="ECO:0007669"/>
    <property type="project" value="TreeGrafter"/>
</dbReference>
<dbReference type="GO" id="GO:0008360">
    <property type="term" value="P:regulation of cell shape"/>
    <property type="evidence" value="ECO:0007669"/>
    <property type="project" value="UniProtKB-UniRule"/>
</dbReference>
<feature type="active site" description="Proton donor/acceptor" evidence="7">
    <location>
        <position position="304"/>
    </location>
</feature>
<keyword evidence="6 7" id="KW-0961">Cell wall biogenesis/degradation</keyword>
<gene>
    <name evidence="9" type="ORF">Aph01nite_79840</name>
</gene>